<evidence type="ECO:0000256" key="7">
    <source>
        <dbReference type="ARBA" id="ARBA00023284"/>
    </source>
</evidence>
<dbReference type="Pfam" id="PF02852">
    <property type="entry name" value="Pyr_redox_dim"/>
    <property type="match status" value="1"/>
</dbReference>
<evidence type="ECO:0000259" key="12">
    <source>
        <dbReference type="Pfam" id="PF07992"/>
    </source>
</evidence>
<dbReference type="InterPro" id="IPR036188">
    <property type="entry name" value="FAD/NAD-bd_sf"/>
</dbReference>
<keyword evidence="8" id="KW-0547">Nucleotide-binding</keyword>
<dbReference type="EMBL" id="PVNS01000013">
    <property type="protein sequence ID" value="PRO64690.1"/>
    <property type="molecule type" value="Genomic_DNA"/>
</dbReference>
<evidence type="ECO:0000313" key="14">
    <source>
        <dbReference type="Proteomes" id="UP000243650"/>
    </source>
</evidence>
<evidence type="ECO:0000256" key="9">
    <source>
        <dbReference type="PIRSR" id="PIRSR000350-4"/>
    </source>
</evidence>
<keyword evidence="6" id="KW-1015">Disulfide bond</keyword>
<dbReference type="PRINTS" id="PR00411">
    <property type="entry name" value="PNDRDTASEI"/>
</dbReference>
<evidence type="ECO:0000256" key="3">
    <source>
        <dbReference type="ARBA" id="ARBA00022827"/>
    </source>
</evidence>
<keyword evidence="8" id="KW-0520">NAD</keyword>
<keyword evidence="4" id="KW-0521">NADP</keyword>
<dbReference type="InterPro" id="IPR004099">
    <property type="entry name" value="Pyr_nucl-diS_OxRdtase_dimer"/>
</dbReference>
<gene>
    <name evidence="13" type="ORF">C6I21_13365</name>
</gene>
<evidence type="ECO:0000256" key="8">
    <source>
        <dbReference type="PIRSR" id="PIRSR000350-3"/>
    </source>
</evidence>
<dbReference type="Gene3D" id="3.30.390.30">
    <property type="match status" value="1"/>
</dbReference>
<feature type="binding site" evidence="8">
    <location>
        <position position="57"/>
    </location>
    <ligand>
        <name>FAD</name>
        <dbReference type="ChEBI" id="CHEBI:57692"/>
    </ligand>
</feature>
<dbReference type="PANTHER" id="PTHR43014:SF4">
    <property type="entry name" value="PYRIDINE NUCLEOTIDE-DISULFIDE OXIDOREDUCTASE RCLA-RELATED"/>
    <property type="match status" value="1"/>
</dbReference>
<evidence type="ECO:0000259" key="11">
    <source>
        <dbReference type="Pfam" id="PF02852"/>
    </source>
</evidence>
<dbReference type="Proteomes" id="UP000243650">
    <property type="component" value="Unassembled WGS sequence"/>
</dbReference>
<keyword evidence="5 10" id="KW-0560">Oxidoreductase</keyword>
<dbReference type="PIRSF" id="PIRSF000350">
    <property type="entry name" value="Mercury_reductase_MerA"/>
    <property type="match status" value="1"/>
</dbReference>
<dbReference type="InterPro" id="IPR001100">
    <property type="entry name" value="Pyr_nuc-diS_OxRdtase"/>
</dbReference>
<name>A0A2P6MEL8_ALKUR</name>
<dbReference type="InterPro" id="IPR016156">
    <property type="entry name" value="FAD/NAD-linked_Rdtase_dimer_sf"/>
</dbReference>
<evidence type="ECO:0000256" key="2">
    <source>
        <dbReference type="ARBA" id="ARBA00022630"/>
    </source>
</evidence>
<dbReference type="GO" id="GO:0016668">
    <property type="term" value="F:oxidoreductase activity, acting on a sulfur group of donors, NAD(P) as acceptor"/>
    <property type="evidence" value="ECO:0007669"/>
    <property type="project" value="InterPro"/>
</dbReference>
<evidence type="ECO:0000256" key="1">
    <source>
        <dbReference type="ARBA" id="ARBA00007532"/>
    </source>
</evidence>
<feature type="binding site" evidence="8">
    <location>
        <begin position="183"/>
        <end position="190"/>
    </location>
    <ligand>
        <name>NAD(+)</name>
        <dbReference type="ChEBI" id="CHEBI:57540"/>
    </ligand>
</feature>
<evidence type="ECO:0000256" key="4">
    <source>
        <dbReference type="ARBA" id="ARBA00022857"/>
    </source>
</evidence>
<feature type="binding site" evidence="8">
    <location>
        <position position="313"/>
    </location>
    <ligand>
        <name>FAD</name>
        <dbReference type="ChEBI" id="CHEBI:57692"/>
    </ligand>
</feature>
<keyword evidence="14" id="KW-1185">Reference proteome</keyword>
<dbReference type="InterPro" id="IPR012999">
    <property type="entry name" value="Pyr_OxRdtase_I_AS"/>
</dbReference>
<evidence type="ECO:0000313" key="13">
    <source>
        <dbReference type="EMBL" id="PRO64690.1"/>
    </source>
</evidence>
<keyword evidence="7 10" id="KW-0676">Redox-active center</keyword>
<dbReference type="PROSITE" id="PS00076">
    <property type="entry name" value="PYRIDINE_REDOX_1"/>
    <property type="match status" value="1"/>
</dbReference>
<dbReference type="OrthoDB" id="9800167at2"/>
<dbReference type="PANTHER" id="PTHR43014">
    <property type="entry name" value="MERCURIC REDUCTASE"/>
    <property type="match status" value="1"/>
</dbReference>
<dbReference type="SUPFAM" id="SSF51905">
    <property type="entry name" value="FAD/NAD(P)-binding domain"/>
    <property type="match status" value="1"/>
</dbReference>
<feature type="binding site" evidence="8">
    <location>
        <begin position="146"/>
        <end position="148"/>
    </location>
    <ligand>
        <name>FAD</name>
        <dbReference type="ChEBI" id="CHEBI:57692"/>
    </ligand>
</feature>
<evidence type="ECO:0000256" key="6">
    <source>
        <dbReference type="ARBA" id="ARBA00023157"/>
    </source>
</evidence>
<dbReference type="Pfam" id="PF07992">
    <property type="entry name" value="Pyr_redox_2"/>
    <property type="match status" value="1"/>
</dbReference>
<sequence>MKGRNNMTTYDLIVIGGGSAGLTAASGAAQFGARTALIDKHGSLGGDCLHYGCVPSKALIAAATEVHNMKRNAEKHGFHLEGSADWQRVRSQIQYAVDTIQEHDSTERFASLGVDIYYDEASFEDAQTVRLADGRTLKAKRILISTGSSPVTLPLDLPATLPVITNESLFYLEELPKKIIMIGGGAIGLEMAQALTRLGSEVIVVDRAHELFEKEDREIAERAGRQIRKEVPVYLESEVTDVTEKNGTFQAAVSTKGDTWTTDVDAVFFAVGRKPNTSSLGLERAGVETDGRGYVLVNDRMQSSVESIYAAGDVTGRFPFTHGAGEEAKIVVSNAVFGLKRSLSYENFPWCFYTQPEIFHLGMTEVEAREAYGSDYEVIRASDADRLIAEQDDVSFVKVILSKNGKILGAHGIGANASDWMQTLVYVKAQGEKLTSLSSVVHPYPARTEIVKQLSDTYLSTHVMQGKLPKVTEKYIQYLRR</sequence>
<comment type="caution">
    <text evidence="13">The sequence shown here is derived from an EMBL/GenBank/DDBJ whole genome shotgun (WGS) entry which is preliminary data.</text>
</comment>
<proteinExistence type="inferred from homology"/>
<protein>
    <submittedName>
        <fullName evidence="13">Pyridine nucleotide-disulfide oxidoreductase</fullName>
    </submittedName>
</protein>
<feature type="domain" description="FAD/NAD(P)-binding" evidence="12">
    <location>
        <begin position="10"/>
        <end position="328"/>
    </location>
</feature>
<evidence type="ECO:0000256" key="5">
    <source>
        <dbReference type="ARBA" id="ARBA00023002"/>
    </source>
</evidence>
<evidence type="ECO:0000256" key="10">
    <source>
        <dbReference type="RuleBase" id="RU003691"/>
    </source>
</evidence>
<dbReference type="AlphaFoldDB" id="A0A2P6MEL8"/>
<dbReference type="SUPFAM" id="SSF55424">
    <property type="entry name" value="FAD/NAD-linked reductases, dimerisation (C-terminal) domain"/>
    <property type="match status" value="1"/>
</dbReference>
<reference evidence="13 14" key="1">
    <citation type="submission" date="2018-03" db="EMBL/GenBank/DDBJ databases">
        <title>Bacillus urumqiensis sp. nov., a moderately haloalkaliphilic bacterium isolated from a salt lake.</title>
        <authorList>
            <person name="Zhao B."/>
            <person name="Liao Z."/>
        </authorList>
    </citation>
    <scope>NUCLEOTIDE SEQUENCE [LARGE SCALE GENOMIC DNA]</scope>
    <source>
        <strain evidence="13 14">BZ-SZ-XJ18</strain>
    </source>
</reference>
<dbReference type="Gene3D" id="3.50.50.60">
    <property type="entry name" value="FAD/NAD(P)-binding domain"/>
    <property type="match status" value="2"/>
</dbReference>
<dbReference type="GO" id="GO:0050660">
    <property type="term" value="F:flavin adenine dinucleotide binding"/>
    <property type="evidence" value="ECO:0007669"/>
    <property type="project" value="TreeGrafter"/>
</dbReference>
<dbReference type="InterPro" id="IPR023753">
    <property type="entry name" value="FAD/NAD-binding_dom"/>
</dbReference>
<feature type="disulfide bond" description="Redox-active" evidence="9">
    <location>
        <begin position="48"/>
        <end position="53"/>
    </location>
</feature>
<keyword evidence="3 8" id="KW-0274">FAD</keyword>
<comment type="cofactor">
    <cofactor evidence="8">
        <name>FAD</name>
        <dbReference type="ChEBI" id="CHEBI:57692"/>
    </cofactor>
    <text evidence="8">Binds 1 FAD per subunit.</text>
</comment>
<feature type="binding site" evidence="8">
    <location>
        <position position="272"/>
    </location>
    <ligand>
        <name>NAD(+)</name>
        <dbReference type="ChEBI" id="CHEBI:57540"/>
    </ligand>
</feature>
<organism evidence="13 14">
    <name type="scientific">Alkalicoccus urumqiensis</name>
    <name type="common">Bacillus urumqiensis</name>
    <dbReference type="NCBI Taxonomy" id="1548213"/>
    <lineage>
        <taxon>Bacteria</taxon>
        <taxon>Bacillati</taxon>
        <taxon>Bacillota</taxon>
        <taxon>Bacilli</taxon>
        <taxon>Bacillales</taxon>
        <taxon>Bacillaceae</taxon>
        <taxon>Alkalicoccus</taxon>
    </lineage>
</organism>
<dbReference type="GO" id="GO:0003955">
    <property type="term" value="F:NAD(P)H dehydrogenase (quinone) activity"/>
    <property type="evidence" value="ECO:0007669"/>
    <property type="project" value="TreeGrafter"/>
</dbReference>
<accession>A0A2P6MEL8</accession>
<keyword evidence="2 10" id="KW-0285">Flavoprotein</keyword>
<dbReference type="PRINTS" id="PR00368">
    <property type="entry name" value="FADPNR"/>
</dbReference>
<feature type="domain" description="Pyridine nucleotide-disulphide oxidoreductase dimerisation" evidence="11">
    <location>
        <begin position="349"/>
        <end position="453"/>
    </location>
</feature>
<comment type="similarity">
    <text evidence="1 10">Belongs to the class-I pyridine nucleotide-disulfide oxidoreductase family.</text>
</comment>